<keyword evidence="3 5" id="KW-1133">Transmembrane helix</keyword>
<keyword evidence="2 5" id="KW-0812">Transmembrane</keyword>
<keyword evidence="4 5" id="KW-0472">Membrane</keyword>
<feature type="transmembrane region" description="Helical" evidence="5">
    <location>
        <begin position="139"/>
        <end position="161"/>
    </location>
</feature>
<evidence type="ECO:0008006" key="8">
    <source>
        <dbReference type="Google" id="ProtNLM"/>
    </source>
</evidence>
<evidence type="ECO:0000256" key="4">
    <source>
        <dbReference type="ARBA" id="ARBA00023136"/>
    </source>
</evidence>
<evidence type="ECO:0000256" key="2">
    <source>
        <dbReference type="ARBA" id="ARBA00022692"/>
    </source>
</evidence>
<evidence type="ECO:0000256" key="1">
    <source>
        <dbReference type="ARBA" id="ARBA00004141"/>
    </source>
</evidence>
<feature type="transmembrane region" description="Helical" evidence="5">
    <location>
        <begin position="209"/>
        <end position="232"/>
    </location>
</feature>
<dbReference type="EMBL" id="OE845011">
    <property type="protein sequence ID" value="CAD7606559.1"/>
    <property type="molecule type" value="Genomic_DNA"/>
</dbReference>
<dbReference type="AlphaFoldDB" id="A0A7R9PQW3"/>
<dbReference type="SMART" id="SM01417">
    <property type="entry name" value="Solute_trans_a"/>
    <property type="match status" value="1"/>
</dbReference>
<dbReference type="PANTHER" id="PTHR23423">
    <property type="entry name" value="ORGANIC SOLUTE TRANSPORTER-RELATED"/>
    <property type="match status" value="1"/>
</dbReference>
<organism evidence="7">
    <name type="scientific">Timema genevievae</name>
    <name type="common">Walking stick</name>
    <dbReference type="NCBI Taxonomy" id="629358"/>
    <lineage>
        <taxon>Eukaryota</taxon>
        <taxon>Metazoa</taxon>
        <taxon>Ecdysozoa</taxon>
        <taxon>Arthropoda</taxon>
        <taxon>Hexapoda</taxon>
        <taxon>Insecta</taxon>
        <taxon>Pterygota</taxon>
        <taxon>Neoptera</taxon>
        <taxon>Polyneoptera</taxon>
        <taxon>Phasmatodea</taxon>
        <taxon>Timematodea</taxon>
        <taxon>Timematoidea</taxon>
        <taxon>Timematidae</taxon>
        <taxon>Timema</taxon>
    </lineage>
</organism>
<accession>A0A7R9PQW3</accession>
<evidence type="ECO:0000313" key="7">
    <source>
        <dbReference type="EMBL" id="CAD7606559.1"/>
    </source>
</evidence>
<comment type="subcellular location">
    <subcellularLocation>
        <location evidence="1">Membrane</location>
        <topology evidence="1">Multi-pass membrane protein</topology>
    </subcellularLocation>
</comment>
<sequence length="402" mass="45947">MAPSLAQPLFFTLASCLAQNLGLKEQSIYQHLRWYTNPAEQRWIVRILFIVPIYAFYSWVSLLFFNSESYYVYFFTVRDCYEAFVIYNFLSLCYEYLGGEGNIMSEIRGKPIRSNCMYGTCCLVGRTYTIGFLRFCKQVTLQFCLVKPVMAFVIIFLQAFGHYHDGDWSPDGGYLYVTIIYNISVSLALYGLFLFYFATRDLLTPFEPVLKFCTVKSVIFLSFWQGVLLAVLEKAEVIDPIYDAKGQPTSAGTVSAGYQNFLICIEMFFAAISLRYAFPYQVYAQGCITDSHGRSVTMQSISSSLKLANALVVLSSTAEDGEIEVRISETMNPKDIMTDAIHNFHPQYQQYTQYSSVTDSGHLCFDKQLLCMHPCLKLLLLVDRNHCSHYHPVSLLPSIYLQ</sequence>
<evidence type="ECO:0000256" key="6">
    <source>
        <dbReference type="SAM" id="SignalP"/>
    </source>
</evidence>
<feature type="transmembrane region" description="Helical" evidence="5">
    <location>
        <begin position="42"/>
        <end position="65"/>
    </location>
</feature>
<protein>
    <recommendedName>
        <fullName evidence="8">Transmembrane protein 184B</fullName>
    </recommendedName>
</protein>
<keyword evidence="6" id="KW-0732">Signal</keyword>
<gene>
    <name evidence="7" type="ORF">TGEB3V08_LOCUS9900</name>
</gene>
<feature type="signal peptide" evidence="6">
    <location>
        <begin position="1"/>
        <end position="18"/>
    </location>
</feature>
<feature type="transmembrane region" description="Helical" evidence="5">
    <location>
        <begin position="258"/>
        <end position="278"/>
    </location>
</feature>
<dbReference type="GO" id="GO:0016020">
    <property type="term" value="C:membrane"/>
    <property type="evidence" value="ECO:0007669"/>
    <property type="project" value="UniProtKB-SubCell"/>
</dbReference>
<name>A0A7R9PQW3_TIMGE</name>
<evidence type="ECO:0000256" key="3">
    <source>
        <dbReference type="ARBA" id="ARBA00022989"/>
    </source>
</evidence>
<reference evidence="7" key="1">
    <citation type="submission" date="2020-11" db="EMBL/GenBank/DDBJ databases">
        <authorList>
            <person name="Tran Van P."/>
        </authorList>
    </citation>
    <scope>NUCLEOTIDE SEQUENCE</scope>
</reference>
<dbReference type="Pfam" id="PF03619">
    <property type="entry name" value="Solute_trans_a"/>
    <property type="match status" value="1"/>
</dbReference>
<feature type="chain" id="PRO_5030671660" description="Transmembrane protein 184B" evidence="6">
    <location>
        <begin position="19"/>
        <end position="402"/>
    </location>
</feature>
<evidence type="ECO:0000256" key="5">
    <source>
        <dbReference type="SAM" id="Phobius"/>
    </source>
</evidence>
<feature type="transmembrane region" description="Helical" evidence="5">
    <location>
        <begin position="173"/>
        <end position="197"/>
    </location>
</feature>
<proteinExistence type="predicted"/>
<dbReference type="InterPro" id="IPR005178">
    <property type="entry name" value="Ostalpha/TMEM184C"/>
</dbReference>